<dbReference type="SUPFAM" id="SSF51126">
    <property type="entry name" value="Pectin lyase-like"/>
    <property type="match status" value="1"/>
</dbReference>
<dbReference type="Gene3D" id="2.160.20.10">
    <property type="entry name" value="Single-stranded right-handed beta-helix, Pectin lyase-like"/>
    <property type="match status" value="1"/>
</dbReference>
<comment type="caution">
    <text evidence="2">The sequence shown here is derived from an EMBL/GenBank/DDBJ whole genome shotgun (WGS) entry which is preliminary data.</text>
</comment>
<sequence length="387" mass="39817">MPERKSDYGPARLPGAVRTAAVLVGALSAVLATAGPGVALPAPAPATAAAAAAQCGDVVTANLVLTADLVCQGTGLTIGADNVTVDLAGHTVSGAPAVQIPDRRGTTLVNGTLTGSQSLIAAGSQLISPIPLTVSGVRLGAQTKLTNASAVLGQGSGGCTVNGIRAQDSWVTLDGCEARDQLYLRQSTGTVRASKLTSGSLRLEQSSRGRYENNVFDDFTVLLYDMSRENVFTGNVLKNAESAFYTAMPQSPNVTNTIQDNDIRNNDIGFEADDVTGFTIKGNRFTSNRTAGVLVDNGIRRANSEWISGNVFTGNGLRPSGVKDRDGNPVAGGVHVRTVPESRINLSGNVGRFNGGYLIWAPAGQVVDGGGNKGPCGPVPNPDLTCL</sequence>
<evidence type="ECO:0000259" key="1">
    <source>
        <dbReference type="Pfam" id="PF05048"/>
    </source>
</evidence>
<protein>
    <submittedName>
        <fullName evidence="2">Right-handed parallel beta-helix repeat-containing protein</fullName>
    </submittedName>
</protein>
<dbReference type="InterPro" id="IPR011050">
    <property type="entry name" value="Pectin_lyase_fold/virulence"/>
</dbReference>
<reference evidence="3" key="1">
    <citation type="journal article" date="2019" name="Int. J. Syst. Evol. Microbiol.">
        <title>The Global Catalogue of Microorganisms (GCM) 10K type strain sequencing project: providing services to taxonomists for standard genome sequencing and annotation.</title>
        <authorList>
            <consortium name="The Broad Institute Genomics Platform"/>
            <consortium name="The Broad Institute Genome Sequencing Center for Infectious Disease"/>
            <person name="Wu L."/>
            <person name="Ma J."/>
        </authorList>
    </citation>
    <scope>NUCLEOTIDE SEQUENCE [LARGE SCALE GENOMIC DNA]</scope>
    <source>
        <strain evidence="3">TBRC 7912</strain>
    </source>
</reference>
<evidence type="ECO:0000313" key="2">
    <source>
        <dbReference type="EMBL" id="MFC3980872.1"/>
    </source>
</evidence>
<dbReference type="InterPro" id="IPR007742">
    <property type="entry name" value="NosD_dom"/>
</dbReference>
<gene>
    <name evidence="2" type="ORF">ACFOYY_12120</name>
</gene>
<keyword evidence="3" id="KW-1185">Reference proteome</keyword>
<name>A0ABV8F0N4_9ACTN</name>
<dbReference type="RefSeq" id="WP_386189822.1">
    <property type="nucleotide sequence ID" value="NZ_JBHSBC010000012.1"/>
</dbReference>
<dbReference type="EMBL" id="JBHSBC010000012">
    <property type="protein sequence ID" value="MFC3980872.1"/>
    <property type="molecule type" value="Genomic_DNA"/>
</dbReference>
<accession>A0ABV8F0N4</accession>
<dbReference type="Proteomes" id="UP001595698">
    <property type="component" value="Unassembled WGS sequence"/>
</dbReference>
<dbReference type="InterPro" id="IPR012334">
    <property type="entry name" value="Pectin_lyas_fold"/>
</dbReference>
<dbReference type="SMART" id="SM00710">
    <property type="entry name" value="PbH1"/>
    <property type="match status" value="3"/>
</dbReference>
<feature type="domain" description="Periplasmic copper-binding protein NosD beta helix" evidence="1">
    <location>
        <begin position="176"/>
        <end position="316"/>
    </location>
</feature>
<organism evidence="2 3">
    <name type="scientific">Streptosporangium jomthongense</name>
    <dbReference type="NCBI Taxonomy" id="1193683"/>
    <lineage>
        <taxon>Bacteria</taxon>
        <taxon>Bacillati</taxon>
        <taxon>Actinomycetota</taxon>
        <taxon>Actinomycetes</taxon>
        <taxon>Streptosporangiales</taxon>
        <taxon>Streptosporangiaceae</taxon>
        <taxon>Streptosporangium</taxon>
    </lineage>
</organism>
<evidence type="ECO:0000313" key="3">
    <source>
        <dbReference type="Proteomes" id="UP001595698"/>
    </source>
</evidence>
<dbReference type="Pfam" id="PF05048">
    <property type="entry name" value="NosD"/>
    <property type="match status" value="1"/>
</dbReference>
<dbReference type="InterPro" id="IPR006626">
    <property type="entry name" value="PbH1"/>
</dbReference>
<proteinExistence type="predicted"/>